<dbReference type="STRING" id="1219065.VPR01S_05_00780"/>
<evidence type="ECO:0000313" key="3">
    <source>
        <dbReference type="Proteomes" id="UP000016570"/>
    </source>
</evidence>
<dbReference type="InterPro" id="IPR016181">
    <property type="entry name" value="Acyl_CoA_acyltransferase"/>
</dbReference>
<dbReference type="RefSeq" id="WP_021704761.1">
    <property type="nucleotide sequence ID" value="NZ_BATJ01000005.1"/>
</dbReference>
<dbReference type="Pfam" id="PF00583">
    <property type="entry name" value="Acetyltransf_1"/>
    <property type="match status" value="1"/>
</dbReference>
<sequence length="260" mass="29195">MDTAQIMQAYNQFERRQLTPAGGEIIVAPHLVKFVSDTEYGSFISFFDFSSHQAGPFIQQEIEFFTRCKRNFEWKTYSTDSPSDIGMRLIEHGFVPAEAETFMALDLLLVPSVPPQSITVTDVTEEGGIRDAITVQEQVWGQNFDGQFAYLLNMKRLSPEMISIYVVYVEGTPVASAWIIFTPNSPFGGIWGGSTLEAFRGQGYYTAMLNARIAEAKARGKRYLIIDASDMSRPIVTKYGFQVIAQTIGYHYQVETEGKA</sequence>
<proteinExistence type="predicted"/>
<dbReference type="EMBL" id="BATJ01000005">
    <property type="protein sequence ID" value="GAD66783.1"/>
    <property type="molecule type" value="Genomic_DNA"/>
</dbReference>
<dbReference type="eggNOG" id="COG0454">
    <property type="taxonomic scope" value="Bacteria"/>
</dbReference>
<dbReference type="PROSITE" id="PS51186">
    <property type="entry name" value="GNAT"/>
    <property type="match status" value="1"/>
</dbReference>
<reference evidence="2 3" key="1">
    <citation type="submission" date="2013-09" db="EMBL/GenBank/DDBJ databases">
        <title>Whole genome shotgun sequence of Vibrio proteolyticus NBRC 13287.</title>
        <authorList>
            <person name="Isaki S."/>
            <person name="Hosoyama A."/>
            <person name="Numata M."/>
            <person name="Hashimoto M."/>
            <person name="Hosoyama Y."/>
            <person name="Tsuchikane K."/>
            <person name="Noguchi M."/>
            <person name="Hirakata S."/>
            <person name="Ichikawa N."/>
            <person name="Ohji S."/>
            <person name="Yamazoe A."/>
            <person name="Fujita N."/>
        </authorList>
    </citation>
    <scope>NUCLEOTIDE SEQUENCE [LARGE SCALE GENOMIC DNA]</scope>
    <source>
        <strain evidence="2 3">NBRC 13287</strain>
    </source>
</reference>
<organism evidence="2 3">
    <name type="scientific">Vibrio proteolyticus NBRC 13287</name>
    <dbReference type="NCBI Taxonomy" id="1219065"/>
    <lineage>
        <taxon>Bacteria</taxon>
        <taxon>Pseudomonadati</taxon>
        <taxon>Pseudomonadota</taxon>
        <taxon>Gammaproteobacteria</taxon>
        <taxon>Vibrionales</taxon>
        <taxon>Vibrionaceae</taxon>
        <taxon>Vibrio</taxon>
    </lineage>
</organism>
<dbReference type="CDD" id="cd04301">
    <property type="entry name" value="NAT_SF"/>
    <property type="match status" value="1"/>
</dbReference>
<gene>
    <name evidence="2" type="ORF">VPR01S_05_00780</name>
</gene>
<feature type="domain" description="N-acetyltransferase" evidence="1">
    <location>
        <begin position="118"/>
        <end position="260"/>
    </location>
</feature>
<dbReference type="Proteomes" id="UP000016570">
    <property type="component" value="Unassembled WGS sequence"/>
</dbReference>
<accession>U3BJF7</accession>
<dbReference type="GO" id="GO:0016747">
    <property type="term" value="F:acyltransferase activity, transferring groups other than amino-acyl groups"/>
    <property type="evidence" value="ECO:0007669"/>
    <property type="project" value="InterPro"/>
</dbReference>
<dbReference type="SUPFAM" id="SSF55729">
    <property type="entry name" value="Acyl-CoA N-acyltransferases (Nat)"/>
    <property type="match status" value="1"/>
</dbReference>
<dbReference type="Gene3D" id="3.40.630.30">
    <property type="match status" value="1"/>
</dbReference>
<name>U3BJF7_VIBPR</name>
<evidence type="ECO:0000313" key="2">
    <source>
        <dbReference type="EMBL" id="GAD66783.1"/>
    </source>
</evidence>
<evidence type="ECO:0000259" key="1">
    <source>
        <dbReference type="PROSITE" id="PS51186"/>
    </source>
</evidence>
<protein>
    <recommendedName>
        <fullName evidence="1">N-acetyltransferase domain-containing protein</fullName>
    </recommendedName>
</protein>
<comment type="caution">
    <text evidence="2">The sequence shown here is derived from an EMBL/GenBank/DDBJ whole genome shotgun (WGS) entry which is preliminary data.</text>
</comment>
<dbReference type="AlphaFoldDB" id="U3BJF7"/>
<keyword evidence="3" id="KW-1185">Reference proteome</keyword>
<dbReference type="InterPro" id="IPR000182">
    <property type="entry name" value="GNAT_dom"/>
</dbReference>